<dbReference type="PANTHER" id="PTHR12810:SF0">
    <property type="entry name" value="SMALL RIBOSOMAL SUBUNIT PROTEIN MS29"/>
    <property type="match status" value="1"/>
</dbReference>
<evidence type="ECO:0000256" key="3">
    <source>
        <dbReference type="ARBA" id="ARBA00022946"/>
    </source>
</evidence>
<name>A0ABD2W5V7_9HYME</name>
<dbReference type="InterPro" id="IPR027417">
    <property type="entry name" value="P-loop_NTPase"/>
</dbReference>
<organism evidence="8 9">
    <name type="scientific">Trichogramma kaykai</name>
    <dbReference type="NCBI Taxonomy" id="54128"/>
    <lineage>
        <taxon>Eukaryota</taxon>
        <taxon>Metazoa</taxon>
        <taxon>Ecdysozoa</taxon>
        <taxon>Arthropoda</taxon>
        <taxon>Hexapoda</taxon>
        <taxon>Insecta</taxon>
        <taxon>Pterygota</taxon>
        <taxon>Neoptera</taxon>
        <taxon>Endopterygota</taxon>
        <taxon>Hymenoptera</taxon>
        <taxon>Apocrita</taxon>
        <taxon>Proctotrupomorpha</taxon>
        <taxon>Chalcidoidea</taxon>
        <taxon>Trichogrammatidae</taxon>
        <taxon>Trichogramma</taxon>
    </lineage>
</organism>
<keyword evidence="3" id="KW-0809">Transit peptide</keyword>
<dbReference type="InterPro" id="IPR019368">
    <property type="entry name" value="Ribosomal_mS29"/>
</dbReference>
<evidence type="ECO:0000256" key="6">
    <source>
        <dbReference type="ARBA" id="ARBA00023274"/>
    </source>
</evidence>
<evidence type="ECO:0000256" key="4">
    <source>
        <dbReference type="ARBA" id="ARBA00022980"/>
    </source>
</evidence>
<evidence type="ECO:0000256" key="7">
    <source>
        <dbReference type="ARBA" id="ARBA00035140"/>
    </source>
</evidence>
<evidence type="ECO:0000313" key="9">
    <source>
        <dbReference type="Proteomes" id="UP001627154"/>
    </source>
</evidence>
<proteinExistence type="inferred from homology"/>
<keyword evidence="9" id="KW-1185">Reference proteome</keyword>
<dbReference type="Gene3D" id="3.40.50.300">
    <property type="entry name" value="P-loop containing nucleotide triphosphate hydrolases"/>
    <property type="match status" value="1"/>
</dbReference>
<dbReference type="GO" id="GO:0005840">
    <property type="term" value="C:ribosome"/>
    <property type="evidence" value="ECO:0007669"/>
    <property type="project" value="UniProtKB-KW"/>
</dbReference>
<evidence type="ECO:0000256" key="1">
    <source>
        <dbReference type="ARBA" id="ARBA00004173"/>
    </source>
</evidence>
<reference evidence="8 9" key="1">
    <citation type="journal article" date="2024" name="bioRxiv">
        <title>A reference genome for Trichogramma kaykai: A tiny desert-dwelling parasitoid wasp with competing sex-ratio distorters.</title>
        <authorList>
            <person name="Culotta J."/>
            <person name="Lindsey A.R."/>
        </authorList>
    </citation>
    <scope>NUCLEOTIDE SEQUENCE [LARGE SCALE GENOMIC DNA]</scope>
    <source>
        <strain evidence="8 9">KSX58</strain>
    </source>
</reference>
<dbReference type="PANTHER" id="PTHR12810">
    <property type="entry name" value="MITOCHONDRIAL 28S RIBOSOMAL PROTEIN S29"/>
    <property type="match status" value="1"/>
</dbReference>
<dbReference type="AlphaFoldDB" id="A0ABD2W5V7"/>
<comment type="subcellular location">
    <subcellularLocation>
        <location evidence="1">Mitochondrion</location>
    </subcellularLocation>
</comment>
<comment type="similarity">
    <text evidence="2">Belongs to the mitochondrion-specific ribosomal protein mS29 family.</text>
</comment>
<evidence type="ECO:0000313" key="8">
    <source>
        <dbReference type="EMBL" id="KAL3387942.1"/>
    </source>
</evidence>
<sequence>MAVSQRNFIKLLKLTNLRQSSTAAQAMPVHEDIHQSFRTREDNPEYHGMQHINRIYTIPNNDLKMITCQGLITMYMKQFKTFAEASILVRKPAVEIISYLNQADYSKPVNKYVLYGEDGTGKTSTMLHTLHYAYTKGQIIVHVPWIRSWFDGPKETANSITKTNKIDLPFHAAAWLRNFKTQNQHILNKADIKLSATHEWSATENSAKDSSLMDMIDFGISRIKFASNVIIKLMSELKQASTSGKCKVLVAIDGYNALFSQQTNIFNDNKQMVPASQVSLTEAFLDITKSDWCNGQVIVTVDKMATKENAESHFPRYLLTNEGFDHLDPFLPISVENYTEDEFNTVIEYYKNRKWIRNLSSDGQKELQLLSGGNPYKLMEYCKHL</sequence>
<dbReference type="EMBL" id="JBJJXI010000136">
    <property type="protein sequence ID" value="KAL3387942.1"/>
    <property type="molecule type" value="Genomic_DNA"/>
</dbReference>
<dbReference type="GO" id="GO:0005739">
    <property type="term" value="C:mitochondrion"/>
    <property type="evidence" value="ECO:0007669"/>
    <property type="project" value="UniProtKB-SubCell"/>
</dbReference>
<comment type="caution">
    <text evidence="8">The sequence shown here is derived from an EMBL/GenBank/DDBJ whole genome shotgun (WGS) entry which is preliminary data.</text>
</comment>
<keyword evidence="5" id="KW-0496">Mitochondrion</keyword>
<evidence type="ECO:0000256" key="2">
    <source>
        <dbReference type="ARBA" id="ARBA00009863"/>
    </source>
</evidence>
<accession>A0ABD2W5V7</accession>
<dbReference type="InterPro" id="IPR008092">
    <property type="entry name" value="Ribosomal_mS29_met"/>
</dbReference>
<dbReference type="Pfam" id="PF10236">
    <property type="entry name" value="DAP3"/>
    <property type="match status" value="1"/>
</dbReference>
<evidence type="ECO:0000256" key="5">
    <source>
        <dbReference type="ARBA" id="ARBA00023128"/>
    </source>
</evidence>
<dbReference type="GO" id="GO:1990904">
    <property type="term" value="C:ribonucleoprotein complex"/>
    <property type="evidence" value="ECO:0007669"/>
    <property type="project" value="UniProtKB-KW"/>
</dbReference>
<keyword evidence="4" id="KW-0689">Ribosomal protein</keyword>
<dbReference type="Proteomes" id="UP001627154">
    <property type="component" value="Unassembled WGS sequence"/>
</dbReference>
<dbReference type="PRINTS" id="PR01716">
    <property type="entry name" value="DEATHASSOCP3"/>
</dbReference>
<gene>
    <name evidence="8" type="ORF">TKK_017022</name>
</gene>
<dbReference type="SUPFAM" id="SSF52540">
    <property type="entry name" value="P-loop containing nucleoside triphosphate hydrolases"/>
    <property type="match status" value="1"/>
</dbReference>
<protein>
    <recommendedName>
        <fullName evidence="7">Small ribosomal subunit protein mS29</fullName>
    </recommendedName>
</protein>
<keyword evidence="6" id="KW-0687">Ribonucleoprotein</keyword>